<dbReference type="OMA" id="SECKEWT"/>
<dbReference type="VEuPathDB" id="FungiDB:PITG_15073"/>
<organism evidence="1 2">
    <name type="scientific">Phytophthora infestans (strain T30-4)</name>
    <name type="common">Potato late blight agent</name>
    <dbReference type="NCBI Taxonomy" id="403677"/>
    <lineage>
        <taxon>Eukaryota</taxon>
        <taxon>Sar</taxon>
        <taxon>Stramenopiles</taxon>
        <taxon>Oomycota</taxon>
        <taxon>Peronosporomycetes</taxon>
        <taxon>Peronosporales</taxon>
        <taxon>Peronosporaceae</taxon>
        <taxon>Phytophthora</taxon>
    </lineage>
</organism>
<reference evidence="2" key="1">
    <citation type="journal article" date="2009" name="Nature">
        <title>Genome sequence and analysis of the Irish potato famine pathogen Phytophthora infestans.</title>
        <authorList>
            <consortium name="The Broad Institute Genome Sequencing Platform"/>
            <person name="Haas B.J."/>
            <person name="Kamoun S."/>
            <person name="Zody M.C."/>
            <person name="Jiang R.H."/>
            <person name="Handsaker R.E."/>
            <person name="Cano L.M."/>
            <person name="Grabherr M."/>
            <person name="Kodira C.D."/>
            <person name="Raffaele S."/>
            <person name="Torto-Alalibo T."/>
            <person name="Bozkurt T.O."/>
            <person name="Ah-Fong A.M."/>
            <person name="Alvarado L."/>
            <person name="Anderson V.L."/>
            <person name="Armstrong M.R."/>
            <person name="Avrova A."/>
            <person name="Baxter L."/>
            <person name="Beynon J."/>
            <person name="Boevink P.C."/>
            <person name="Bollmann S.R."/>
            <person name="Bos J.I."/>
            <person name="Bulone V."/>
            <person name="Cai G."/>
            <person name="Cakir C."/>
            <person name="Carrington J.C."/>
            <person name="Chawner M."/>
            <person name="Conti L."/>
            <person name="Costanzo S."/>
            <person name="Ewan R."/>
            <person name="Fahlgren N."/>
            <person name="Fischbach M.A."/>
            <person name="Fugelstad J."/>
            <person name="Gilroy E.M."/>
            <person name="Gnerre S."/>
            <person name="Green P.J."/>
            <person name="Grenville-Briggs L.J."/>
            <person name="Griffith J."/>
            <person name="Grunwald N.J."/>
            <person name="Horn K."/>
            <person name="Horner N.R."/>
            <person name="Hu C.H."/>
            <person name="Huitema E."/>
            <person name="Jeong D.H."/>
            <person name="Jones A.M."/>
            <person name="Jones J.D."/>
            <person name="Jones R.W."/>
            <person name="Karlsson E.K."/>
            <person name="Kunjeti S.G."/>
            <person name="Lamour K."/>
            <person name="Liu Z."/>
            <person name="Ma L."/>
            <person name="Maclean D."/>
            <person name="Chibucos M.C."/>
            <person name="McDonald H."/>
            <person name="McWalters J."/>
            <person name="Meijer H.J."/>
            <person name="Morgan W."/>
            <person name="Morris P.F."/>
            <person name="Munro C.A."/>
            <person name="O'Neill K."/>
            <person name="Ospina-Giraldo M."/>
            <person name="Pinzon A."/>
            <person name="Pritchard L."/>
            <person name="Ramsahoye B."/>
            <person name="Ren Q."/>
            <person name="Restrepo S."/>
            <person name="Roy S."/>
            <person name="Sadanandom A."/>
            <person name="Savidor A."/>
            <person name="Schornack S."/>
            <person name="Schwartz D.C."/>
            <person name="Schumann U.D."/>
            <person name="Schwessinger B."/>
            <person name="Seyer L."/>
            <person name="Sharpe T."/>
            <person name="Silvar C."/>
            <person name="Song J."/>
            <person name="Studholme D.J."/>
            <person name="Sykes S."/>
            <person name="Thines M."/>
            <person name="van de Vondervoort P.J."/>
            <person name="Phuntumart V."/>
            <person name="Wawra S."/>
            <person name="Weide R."/>
            <person name="Win J."/>
            <person name="Young C."/>
            <person name="Zhou S."/>
            <person name="Fry W."/>
            <person name="Meyers B.C."/>
            <person name="van West P."/>
            <person name="Ristaino J."/>
            <person name="Govers F."/>
            <person name="Birch P.R."/>
            <person name="Whisson S.C."/>
            <person name="Judelson H.S."/>
            <person name="Nusbaum C."/>
        </authorList>
    </citation>
    <scope>NUCLEOTIDE SEQUENCE [LARGE SCALE GENOMIC DNA]</scope>
    <source>
        <strain evidence="2">T30-4</strain>
    </source>
</reference>
<name>D0NRL0_PHYIT</name>
<dbReference type="KEGG" id="pif:PITG_15073"/>
<dbReference type="OrthoDB" id="108935at2759"/>
<dbReference type="RefSeq" id="XP_002898245.1">
    <property type="nucleotide sequence ID" value="XM_002898199.1"/>
</dbReference>
<proteinExistence type="predicted"/>
<keyword evidence="2" id="KW-1185">Reference proteome</keyword>
<dbReference type="EMBL" id="DS028155">
    <property type="protein sequence ID" value="EEY63360.1"/>
    <property type="molecule type" value="Genomic_DNA"/>
</dbReference>
<sequence>MLFTSAIWCQLRRLCPLSLSSSIVAPSGINLVWGSGKGQQRIQPASGIANFPATTNSPLNISVAIGNRVVCYIPVWSNATVASLETKIARSCTFAKYLRTVKVNVTSNTAGATIIDIFYDVCHLRVQYVSTRPIPFAPTTEPTPTDTCVECKRLALDVCLRDAKCAAMADCVMQQSSGTTITIGTRLSFEAGVNSCLPAAIANGVSSVDVNGASWRKLVNASACYSRTACPLALARVLSSSCLADLKIPLSLVRDGVTVTLSISTDADSLAISLRALIQYDDIQVSADSAASTSWTISYGHWIGSLPPFIPTGNKVWTLVGYPTIVSGVAIPNESILELVSRTTSATASSTTTSQ</sequence>
<gene>
    <name evidence="1" type="ORF">PITG_15073</name>
</gene>
<dbReference type="AlphaFoldDB" id="D0NRL0"/>
<protein>
    <submittedName>
        <fullName evidence="1">Uncharacterized protein</fullName>
    </submittedName>
</protein>
<dbReference type="HOGENOM" id="CLU_781840_0_0_1"/>
<dbReference type="Proteomes" id="UP000006643">
    <property type="component" value="Unassembled WGS sequence"/>
</dbReference>
<evidence type="ECO:0000313" key="1">
    <source>
        <dbReference type="EMBL" id="EEY63360.1"/>
    </source>
</evidence>
<evidence type="ECO:0000313" key="2">
    <source>
        <dbReference type="Proteomes" id="UP000006643"/>
    </source>
</evidence>
<dbReference type="InParanoid" id="D0NRL0"/>
<dbReference type="eggNOG" id="KOG0255">
    <property type="taxonomic scope" value="Eukaryota"/>
</dbReference>
<accession>D0NRL0</accession>
<dbReference type="GeneID" id="9475883"/>